<evidence type="ECO:0000256" key="2">
    <source>
        <dbReference type="ARBA" id="ARBA00022730"/>
    </source>
</evidence>
<reference evidence="7" key="1">
    <citation type="submission" date="2018-05" db="EMBL/GenBank/DDBJ databases">
        <authorList>
            <person name="Lanie J.A."/>
            <person name="Ng W.-L."/>
            <person name="Kazmierczak K.M."/>
            <person name="Andrzejewski T.M."/>
            <person name="Davidsen T.M."/>
            <person name="Wayne K.J."/>
            <person name="Tettelin H."/>
            <person name="Glass J.I."/>
            <person name="Rusch D."/>
            <person name="Podicherti R."/>
            <person name="Tsui H.-C.T."/>
            <person name="Winkler M.E."/>
        </authorList>
    </citation>
    <scope>NUCLEOTIDE SEQUENCE</scope>
</reference>
<dbReference type="InterPro" id="IPR020568">
    <property type="entry name" value="Ribosomal_Su5_D2-typ_SF"/>
</dbReference>
<dbReference type="EMBL" id="UINC01001138">
    <property type="protein sequence ID" value="SUZ71959.1"/>
    <property type="molecule type" value="Genomic_DNA"/>
</dbReference>
<dbReference type="InterPro" id="IPR000851">
    <property type="entry name" value="Ribosomal_uS5"/>
</dbReference>
<dbReference type="GO" id="GO:0019843">
    <property type="term" value="F:rRNA binding"/>
    <property type="evidence" value="ECO:0007669"/>
    <property type="project" value="UniProtKB-KW"/>
</dbReference>
<dbReference type="Gene3D" id="3.30.160.20">
    <property type="match status" value="1"/>
</dbReference>
<dbReference type="GO" id="GO:0005737">
    <property type="term" value="C:cytoplasm"/>
    <property type="evidence" value="ECO:0007669"/>
    <property type="project" value="UniProtKB-ARBA"/>
</dbReference>
<gene>
    <name evidence="7" type="ORF">METZ01_LOCUS24813</name>
</gene>
<keyword evidence="5" id="KW-0687">Ribonucleoprotein</keyword>
<name>A0A381Q0Y9_9ZZZZ</name>
<protein>
    <recommendedName>
        <fullName evidence="6">S5 DRBM domain-containing protein</fullName>
    </recommendedName>
</protein>
<dbReference type="HAMAP" id="MF_01307_B">
    <property type="entry name" value="Ribosomal_uS5_B"/>
    <property type="match status" value="1"/>
</dbReference>
<evidence type="ECO:0000256" key="3">
    <source>
        <dbReference type="ARBA" id="ARBA00022884"/>
    </source>
</evidence>
<evidence type="ECO:0000256" key="5">
    <source>
        <dbReference type="ARBA" id="ARBA00023274"/>
    </source>
</evidence>
<dbReference type="AlphaFoldDB" id="A0A381Q0Y9"/>
<dbReference type="InterPro" id="IPR014721">
    <property type="entry name" value="Ribsml_uS5_D2-typ_fold_subgr"/>
</dbReference>
<dbReference type="InterPro" id="IPR005324">
    <property type="entry name" value="Ribosomal_uS5_C"/>
</dbReference>
<evidence type="ECO:0000256" key="1">
    <source>
        <dbReference type="ARBA" id="ARBA00008945"/>
    </source>
</evidence>
<dbReference type="InterPro" id="IPR005712">
    <property type="entry name" value="Ribosomal_uS5_bac-type"/>
</dbReference>
<comment type="similarity">
    <text evidence="1">Belongs to the universal ribosomal protein uS5 family.</text>
</comment>
<dbReference type="GO" id="GO:0003735">
    <property type="term" value="F:structural constituent of ribosome"/>
    <property type="evidence" value="ECO:0007669"/>
    <property type="project" value="InterPro"/>
</dbReference>
<sequence length="168" mass="18222">MSMINHSELDLREESVIRINRVAKVNSRGKRFSFSTIVVIGDGRTHVGIGAGKANEVLMSINKAKDAAKQNLIKVPVYNYTIPHEIIGKHGASRVLLKPAPPGTGIIAGSAVRLIMEQVGISNIYTKVLGSNNAMNVAKAVMNALLNLQDIRKVAKKRGKTPNNLFEI</sequence>
<dbReference type="GO" id="GO:0006412">
    <property type="term" value="P:translation"/>
    <property type="evidence" value="ECO:0007669"/>
    <property type="project" value="InterPro"/>
</dbReference>
<dbReference type="InterPro" id="IPR013810">
    <property type="entry name" value="Ribosomal_uS5_N"/>
</dbReference>
<keyword evidence="4" id="KW-0689">Ribosomal protein</keyword>
<proteinExistence type="inferred from homology"/>
<evidence type="ECO:0000259" key="6">
    <source>
        <dbReference type="PROSITE" id="PS50881"/>
    </source>
</evidence>
<organism evidence="7">
    <name type="scientific">marine metagenome</name>
    <dbReference type="NCBI Taxonomy" id="408172"/>
    <lineage>
        <taxon>unclassified sequences</taxon>
        <taxon>metagenomes</taxon>
        <taxon>ecological metagenomes</taxon>
    </lineage>
</organism>
<dbReference type="Gene3D" id="3.30.230.10">
    <property type="match status" value="1"/>
</dbReference>
<dbReference type="SUPFAM" id="SSF54768">
    <property type="entry name" value="dsRNA-binding domain-like"/>
    <property type="match status" value="1"/>
</dbReference>
<evidence type="ECO:0000313" key="7">
    <source>
        <dbReference type="EMBL" id="SUZ71959.1"/>
    </source>
</evidence>
<dbReference type="NCBIfam" id="TIGR01021">
    <property type="entry name" value="rpsE_bact"/>
    <property type="match status" value="1"/>
</dbReference>
<keyword evidence="3" id="KW-0694">RNA-binding</keyword>
<keyword evidence="2" id="KW-0699">rRNA-binding</keyword>
<evidence type="ECO:0000256" key="4">
    <source>
        <dbReference type="ARBA" id="ARBA00022980"/>
    </source>
</evidence>
<dbReference type="FunFam" id="3.30.230.10:FF:000002">
    <property type="entry name" value="30S ribosomal protein S5"/>
    <property type="match status" value="1"/>
</dbReference>
<feature type="domain" description="S5 DRBM" evidence="6">
    <location>
        <begin position="12"/>
        <end position="75"/>
    </location>
</feature>
<dbReference type="PANTHER" id="PTHR48277">
    <property type="entry name" value="MITOCHONDRIAL RIBOSOMAL PROTEIN S5"/>
    <property type="match status" value="1"/>
</dbReference>
<dbReference type="Pfam" id="PF00333">
    <property type="entry name" value="Ribosomal_S5"/>
    <property type="match status" value="1"/>
</dbReference>
<accession>A0A381Q0Y9</accession>
<dbReference type="PANTHER" id="PTHR48277:SF1">
    <property type="entry name" value="MITOCHONDRIAL RIBOSOMAL PROTEIN S5"/>
    <property type="match status" value="1"/>
</dbReference>
<dbReference type="PROSITE" id="PS50881">
    <property type="entry name" value="S5_DSRBD"/>
    <property type="match status" value="1"/>
</dbReference>
<dbReference type="SUPFAM" id="SSF54211">
    <property type="entry name" value="Ribosomal protein S5 domain 2-like"/>
    <property type="match status" value="1"/>
</dbReference>
<dbReference type="Pfam" id="PF03719">
    <property type="entry name" value="Ribosomal_S5_C"/>
    <property type="match status" value="1"/>
</dbReference>
<dbReference type="GO" id="GO:0015935">
    <property type="term" value="C:small ribosomal subunit"/>
    <property type="evidence" value="ECO:0007669"/>
    <property type="project" value="InterPro"/>
</dbReference>